<dbReference type="Proteomes" id="UP000075260">
    <property type="component" value="Unassembled WGS sequence"/>
</dbReference>
<evidence type="ECO:0000313" key="2">
    <source>
        <dbReference type="Proteomes" id="UP000075260"/>
    </source>
</evidence>
<organism evidence="1 2">
    <name type="scientific">Sorangium cellulosum</name>
    <name type="common">Polyangium cellulosum</name>
    <dbReference type="NCBI Taxonomy" id="56"/>
    <lineage>
        <taxon>Bacteria</taxon>
        <taxon>Pseudomonadati</taxon>
        <taxon>Myxococcota</taxon>
        <taxon>Polyangia</taxon>
        <taxon>Polyangiales</taxon>
        <taxon>Polyangiaceae</taxon>
        <taxon>Sorangium</taxon>
    </lineage>
</organism>
<dbReference type="OrthoDB" id="9795007at2"/>
<dbReference type="AlphaFoldDB" id="A0A150QF04"/>
<name>A0A150QF04_SORCE</name>
<gene>
    <name evidence="1" type="ORF">BE15_21410</name>
</gene>
<protein>
    <submittedName>
        <fullName evidence="1">Uncharacterized protein</fullName>
    </submittedName>
</protein>
<sequence length="70" mass="7281">MANPARWPPCADTAEVLAGIAERGIPIAVVSDIGVLLLPGAEDVVSWLAPSEEVRGLGAVLHLLDAANRR</sequence>
<dbReference type="RefSeq" id="WP_061610424.1">
    <property type="nucleotide sequence ID" value="NZ_CP162579.1"/>
</dbReference>
<dbReference type="EMBL" id="JEMA01000731">
    <property type="protein sequence ID" value="KYF66577.1"/>
    <property type="molecule type" value="Genomic_DNA"/>
</dbReference>
<accession>A0A150QF04</accession>
<evidence type="ECO:0000313" key="1">
    <source>
        <dbReference type="EMBL" id="KYF66577.1"/>
    </source>
</evidence>
<comment type="caution">
    <text evidence="1">The sequence shown here is derived from an EMBL/GenBank/DDBJ whole genome shotgun (WGS) entry which is preliminary data.</text>
</comment>
<proteinExistence type="predicted"/>
<reference evidence="1 2" key="1">
    <citation type="submission" date="2014-02" db="EMBL/GenBank/DDBJ databases">
        <title>The small core and large imbalanced accessory genome model reveals a collaborative survival strategy of Sorangium cellulosum strains in nature.</title>
        <authorList>
            <person name="Han K."/>
            <person name="Peng R."/>
            <person name="Blom J."/>
            <person name="Li Y.-Z."/>
        </authorList>
    </citation>
    <scope>NUCLEOTIDE SEQUENCE [LARGE SCALE GENOMIC DNA]</scope>
    <source>
        <strain evidence="1 2">So0008-312</strain>
    </source>
</reference>